<organism evidence="2 3">
    <name type="scientific">Limosa lapponica baueri</name>
    <dbReference type="NCBI Taxonomy" id="1758121"/>
    <lineage>
        <taxon>Eukaryota</taxon>
        <taxon>Metazoa</taxon>
        <taxon>Chordata</taxon>
        <taxon>Craniata</taxon>
        <taxon>Vertebrata</taxon>
        <taxon>Euteleostomi</taxon>
        <taxon>Archelosauria</taxon>
        <taxon>Archosauria</taxon>
        <taxon>Dinosauria</taxon>
        <taxon>Saurischia</taxon>
        <taxon>Theropoda</taxon>
        <taxon>Coelurosauria</taxon>
        <taxon>Aves</taxon>
        <taxon>Neognathae</taxon>
        <taxon>Neoaves</taxon>
        <taxon>Charadriiformes</taxon>
        <taxon>Scolopacidae</taxon>
        <taxon>Limosa</taxon>
    </lineage>
</organism>
<evidence type="ECO:0000313" key="2">
    <source>
        <dbReference type="EMBL" id="PKU44560.1"/>
    </source>
</evidence>
<name>A0A2I0UEU4_LIMLA</name>
<keyword evidence="3" id="KW-1185">Reference proteome</keyword>
<protein>
    <submittedName>
        <fullName evidence="2">Uncharacterized protein</fullName>
    </submittedName>
</protein>
<dbReference type="EMBL" id="KZ505818">
    <property type="protein sequence ID" value="PKU44560.1"/>
    <property type="molecule type" value="Genomic_DNA"/>
</dbReference>
<dbReference type="AlphaFoldDB" id="A0A2I0UEU4"/>
<proteinExistence type="predicted"/>
<feature type="region of interest" description="Disordered" evidence="1">
    <location>
        <begin position="1"/>
        <end position="27"/>
    </location>
</feature>
<accession>A0A2I0UEU4</accession>
<gene>
    <name evidence="2" type="ORF">llap_5142</name>
</gene>
<evidence type="ECO:0000256" key="1">
    <source>
        <dbReference type="SAM" id="MobiDB-lite"/>
    </source>
</evidence>
<dbReference type="Proteomes" id="UP000233556">
    <property type="component" value="Unassembled WGS sequence"/>
</dbReference>
<reference evidence="3" key="2">
    <citation type="submission" date="2017-12" db="EMBL/GenBank/DDBJ databases">
        <title>Genome sequence of the Bar-tailed Godwit (Limosa lapponica baueri).</title>
        <authorList>
            <person name="Lima N.C.B."/>
            <person name="Parody-Merino A.M."/>
            <person name="Battley P.F."/>
            <person name="Fidler A.E."/>
            <person name="Prosdocimi F."/>
        </authorList>
    </citation>
    <scope>NUCLEOTIDE SEQUENCE [LARGE SCALE GENOMIC DNA]</scope>
</reference>
<evidence type="ECO:0000313" key="3">
    <source>
        <dbReference type="Proteomes" id="UP000233556"/>
    </source>
</evidence>
<reference evidence="3" key="1">
    <citation type="submission" date="2017-11" db="EMBL/GenBank/DDBJ databases">
        <authorList>
            <person name="Lima N.C."/>
            <person name="Parody-Merino A.M."/>
            <person name="Battley P.F."/>
            <person name="Fidler A.E."/>
            <person name="Prosdocimi F."/>
        </authorList>
    </citation>
    <scope>NUCLEOTIDE SEQUENCE [LARGE SCALE GENOMIC DNA]</scope>
</reference>
<sequence>MTELGKGASATPVPNQTGHEKPRKKRSKVCTGNKKALVLKDKRDFFKILYQAAVFCKRLFRSGMCVEMAMIDRIDGISFNATGSPEMIRNNGMGAIAGFIKIHCLNSNNLADKSPTCPAVIYPLKSESEVISNKADLSLDSDKYQLLHMLMWNINFLKYAHMRDKVQVLPKERGSSFPEIKARWVSEYPGMLYVTESPQRKTPWPGDLVLGCKGNRDLAEKEP</sequence>